<dbReference type="FunFam" id="3.40.50.360:FF:000001">
    <property type="entry name" value="NAD(P)H dehydrogenase (Quinone) FQR1-like"/>
    <property type="match status" value="1"/>
</dbReference>
<keyword evidence="2" id="KW-0285">Flavoprotein</keyword>
<evidence type="ECO:0000256" key="6">
    <source>
        <dbReference type="ARBA" id="ARBA00023002"/>
    </source>
</evidence>
<dbReference type="EMBL" id="JAAKZG010000017">
    <property type="protein sequence ID" value="NGN44606.1"/>
    <property type="molecule type" value="Genomic_DNA"/>
</dbReference>
<evidence type="ECO:0000313" key="9">
    <source>
        <dbReference type="EMBL" id="NGN44606.1"/>
    </source>
</evidence>
<protein>
    <submittedName>
        <fullName evidence="9">NAD(P)H:quinone oxidoreductase</fullName>
        <ecNumber evidence="9">1.6.5.2</ecNumber>
    </submittedName>
</protein>
<evidence type="ECO:0000259" key="8">
    <source>
        <dbReference type="PROSITE" id="PS50902"/>
    </source>
</evidence>
<evidence type="ECO:0000256" key="7">
    <source>
        <dbReference type="ARBA" id="ARBA00023027"/>
    </source>
</evidence>
<comment type="caution">
    <text evidence="9">The sequence shown here is derived from an EMBL/GenBank/DDBJ whole genome shotgun (WGS) entry which is preliminary data.</text>
</comment>
<dbReference type="Gene3D" id="3.40.50.360">
    <property type="match status" value="1"/>
</dbReference>
<keyword evidence="10" id="KW-1185">Reference proteome</keyword>
<evidence type="ECO:0000256" key="5">
    <source>
        <dbReference type="ARBA" id="ARBA00022857"/>
    </source>
</evidence>
<sequence>MAKIAIIYYSSTGKNHQLALAVEEGARSVGAETRVRKVRELAPDSAIDTRPDWRAHVEATKHLPEAELADLEWADGFVFGTPTRFGLPAAQLKQFLDQTGGLWAQGKLQDKPVSVFGGASNQHGGQESTLLVLNNVFYHWGAIIVPTGYTDPTLRVAGGNPYGVSFTDPKSEPLPVETIEAARYLGKRIARFAEVLSQGRNALSGKSA</sequence>
<evidence type="ECO:0000256" key="3">
    <source>
        <dbReference type="ARBA" id="ARBA00022643"/>
    </source>
</evidence>
<dbReference type="AlphaFoldDB" id="A0A7C9VDB2"/>
<accession>A0A7C9VDB2</accession>
<name>A0A7C9VDB2_9HYPH</name>
<dbReference type="Proteomes" id="UP000481252">
    <property type="component" value="Unassembled WGS sequence"/>
</dbReference>
<dbReference type="InterPro" id="IPR029039">
    <property type="entry name" value="Flavoprotein-like_sf"/>
</dbReference>
<dbReference type="InterPro" id="IPR008254">
    <property type="entry name" value="Flavodoxin/NO_synth"/>
</dbReference>
<feature type="domain" description="Flavodoxin-like" evidence="8">
    <location>
        <begin position="4"/>
        <end position="190"/>
    </location>
</feature>
<dbReference type="Pfam" id="PF03358">
    <property type="entry name" value="FMN_red"/>
    <property type="match status" value="1"/>
</dbReference>
<comment type="similarity">
    <text evidence="1">Belongs to the WrbA family.</text>
</comment>
<evidence type="ECO:0000256" key="1">
    <source>
        <dbReference type="ARBA" id="ARBA00006961"/>
    </source>
</evidence>
<dbReference type="RefSeq" id="WP_165120988.1">
    <property type="nucleotide sequence ID" value="NZ_JAAKZG010000017.1"/>
</dbReference>
<dbReference type="EC" id="1.6.5.2" evidence="9"/>
<keyword evidence="5" id="KW-0521">NADP</keyword>
<keyword evidence="7" id="KW-0520">NAD</keyword>
<proteinExistence type="inferred from homology"/>
<dbReference type="GO" id="GO:0003955">
    <property type="term" value="F:NAD(P)H dehydrogenase (quinone) activity"/>
    <property type="evidence" value="ECO:0007669"/>
    <property type="project" value="UniProtKB-EC"/>
</dbReference>
<dbReference type="NCBIfam" id="TIGR01755">
    <property type="entry name" value="flav_wrbA"/>
    <property type="match status" value="1"/>
</dbReference>
<reference evidence="9 10" key="1">
    <citation type="submission" date="2020-02" db="EMBL/GenBank/DDBJ databases">
        <title>Genome sequence of the type strain CGMCC 1.15528 of Mesorhizobium zhangyense.</title>
        <authorList>
            <person name="Gao J."/>
            <person name="Sun J."/>
        </authorList>
    </citation>
    <scope>NUCLEOTIDE SEQUENCE [LARGE SCALE GENOMIC DNA]</scope>
    <source>
        <strain evidence="9 10">CGMCC 1.15528</strain>
    </source>
</reference>
<evidence type="ECO:0000313" key="10">
    <source>
        <dbReference type="Proteomes" id="UP000481252"/>
    </source>
</evidence>
<dbReference type="GO" id="GO:0016020">
    <property type="term" value="C:membrane"/>
    <property type="evidence" value="ECO:0007669"/>
    <property type="project" value="TreeGrafter"/>
</dbReference>
<organism evidence="9 10">
    <name type="scientific">Mesorhizobium zhangyense</name>
    <dbReference type="NCBI Taxonomy" id="1776730"/>
    <lineage>
        <taxon>Bacteria</taxon>
        <taxon>Pseudomonadati</taxon>
        <taxon>Pseudomonadota</taxon>
        <taxon>Alphaproteobacteria</taxon>
        <taxon>Hyphomicrobiales</taxon>
        <taxon>Phyllobacteriaceae</taxon>
        <taxon>Mesorhizobium</taxon>
    </lineage>
</organism>
<dbReference type="SUPFAM" id="SSF52218">
    <property type="entry name" value="Flavoproteins"/>
    <property type="match status" value="1"/>
</dbReference>
<dbReference type="InterPro" id="IPR010089">
    <property type="entry name" value="Flavoprotein_WrbA-like"/>
</dbReference>
<keyword evidence="6 9" id="KW-0560">Oxidoreductase</keyword>
<dbReference type="PROSITE" id="PS50902">
    <property type="entry name" value="FLAVODOXIN_LIKE"/>
    <property type="match status" value="1"/>
</dbReference>
<gene>
    <name evidence="9" type="primary">wrbA</name>
    <name evidence="9" type="ORF">G6N74_26455</name>
</gene>
<evidence type="ECO:0000256" key="4">
    <source>
        <dbReference type="ARBA" id="ARBA00022741"/>
    </source>
</evidence>
<dbReference type="InterPro" id="IPR005025">
    <property type="entry name" value="FMN_Rdtase-like_dom"/>
</dbReference>
<dbReference type="NCBIfam" id="NF002999">
    <property type="entry name" value="PRK03767.1"/>
    <property type="match status" value="1"/>
</dbReference>
<dbReference type="GO" id="GO:0010181">
    <property type="term" value="F:FMN binding"/>
    <property type="evidence" value="ECO:0007669"/>
    <property type="project" value="InterPro"/>
</dbReference>
<keyword evidence="4" id="KW-0547">Nucleotide-binding</keyword>
<dbReference type="PANTHER" id="PTHR30546:SF23">
    <property type="entry name" value="FLAVOPROTEIN-LIKE PROTEIN YCP4-RELATED"/>
    <property type="match status" value="1"/>
</dbReference>
<keyword evidence="3" id="KW-0288">FMN</keyword>
<evidence type="ECO:0000256" key="2">
    <source>
        <dbReference type="ARBA" id="ARBA00022630"/>
    </source>
</evidence>
<dbReference type="PANTHER" id="PTHR30546">
    <property type="entry name" value="FLAVODOXIN-RELATED PROTEIN WRBA-RELATED"/>
    <property type="match status" value="1"/>
</dbReference>